<name>A0A0E9UDE4_ANGAN</name>
<dbReference type="EMBL" id="GBXM01044795">
    <property type="protein sequence ID" value="JAH63782.1"/>
    <property type="molecule type" value="Transcribed_RNA"/>
</dbReference>
<reference evidence="1" key="1">
    <citation type="submission" date="2014-11" db="EMBL/GenBank/DDBJ databases">
        <authorList>
            <person name="Amaro Gonzalez C."/>
        </authorList>
    </citation>
    <scope>NUCLEOTIDE SEQUENCE</scope>
</reference>
<protein>
    <submittedName>
        <fullName evidence="1">Uncharacterized protein</fullName>
    </submittedName>
</protein>
<dbReference type="AlphaFoldDB" id="A0A0E9UDE4"/>
<proteinExistence type="predicted"/>
<organism evidence="1">
    <name type="scientific">Anguilla anguilla</name>
    <name type="common">European freshwater eel</name>
    <name type="synonym">Muraena anguilla</name>
    <dbReference type="NCBI Taxonomy" id="7936"/>
    <lineage>
        <taxon>Eukaryota</taxon>
        <taxon>Metazoa</taxon>
        <taxon>Chordata</taxon>
        <taxon>Craniata</taxon>
        <taxon>Vertebrata</taxon>
        <taxon>Euteleostomi</taxon>
        <taxon>Actinopterygii</taxon>
        <taxon>Neopterygii</taxon>
        <taxon>Teleostei</taxon>
        <taxon>Anguilliformes</taxon>
        <taxon>Anguillidae</taxon>
        <taxon>Anguilla</taxon>
    </lineage>
</organism>
<sequence>MGNRLPHSLLSNPTADLAACKDLRFPS</sequence>
<evidence type="ECO:0000313" key="1">
    <source>
        <dbReference type="EMBL" id="JAH63782.1"/>
    </source>
</evidence>
<accession>A0A0E9UDE4</accession>
<reference evidence="1" key="2">
    <citation type="journal article" date="2015" name="Fish Shellfish Immunol.">
        <title>Early steps in the European eel (Anguilla anguilla)-Vibrio vulnificus interaction in the gills: Role of the RtxA13 toxin.</title>
        <authorList>
            <person name="Callol A."/>
            <person name="Pajuelo D."/>
            <person name="Ebbesson L."/>
            <person name="Teles M."/>
            <person name="MacKenzie S."/>
            <person name="Amaro C."/>
        </authorList>
    </citation>
    <scope>NUCLEOTIDE SEQUENCE</scope>
</reference>